<evidence type="ECO:0000313" key="2">
    <source>
        <dbReference type="Proteomes" id="UP001151760"/>
    </source>
</evidence>
<evidence type="ECO:0000313" key="1">
    <source>
        <dbReference type="EMBL" id="GJS84272.1"/>
    </source>
</evidence>
<reference evidence="1" key="1">
    <citation type="journal article" date="2022" name="Int. J. Mol. Sci.">
        <title>Draft Genome of Tanacetum Coccineum: Genomic Comparison of Closely Related Tanacetum-Family Plants.</title>
        <authorList>
            <person name="Yamashiro T."/>
            <person name="Shiraishi A."/>
            <person name="Nakayama K."/>
            <person name="Satake H."/>
        </authorList>
    </citation>
    <scope>NUCLEOTIDE SEQUENCE</scope>
</reference>
<reference evidence="1" key="2">
    <citation type="submission" date="2022-01" db="EMBL/GenBank/DDBJ databases">
        <authorList>
            <person name="Yamashiro T."/>
            <person name="Shiraishi A."/>
            <person name="Satake H."/>
            <person name="Nakayama K."/>
        </authorList>
    </citation>
    <scope>NUCLEOTIDE SEQUENCE</scope>
</reference>
<gene>
    <name evidence="1" type="ORF">Tco_0750813</name>
</gene>
<accession>A0ABQ4Z342</accession>
<keyword evidence="2" id="KW-1185">Reference proteome</keyword>
<name>A0ABQ4Z342_9ASTR</name>
<organism evidence="1 2">
    <name type="scientific">Tanacetum coccineum</name>
    <dbReference type="NCBI Taxonomy" id="301880"/>
    <lineage>
        <taxon>Eukaryota</taxon>
        <taxon>Viridiplantae</taxon>
        <taxon>Streptophyta</taxon>
        <taxon>Embryophyta</taxon>
        <taxon>Tracheophyta</taxon>
        <taxon>Spermatophyta</taxon>
        <taxon>Magnoliopsida</taxon>
        <taxon>eudicotyledons</taxon>
        <taxon>Gunneridae</taxon>
        <taxon>Pentapetalae</taxon>
        <taxon>asterids</taxon>
        <taxon>campanulids</taxon>
        <taxon>Asterales</taxon>
        <taxon>Asteraceae</taxon>
        <taxon>Asteroideae</taxon>
        <taxon>Anthemideae</taxon>
        <taxon>Anthemidinae</taxon>
        <taxon>Tanacetum</taxon>
    </lineage>
</organism>
<sequence length="210" mass="24054">MDERLEHPRIIYLLVLDINHFRHFLILFTENLNPMDDEPMWAADDLKTMGLRENQEHDKVLTVNANIFLILINQQESKQENIDVPRSRHGEVLVGAYRDHDMGEVIVGRPFYKDSCVKARQFDGLITIHNAIIEPRVKVNKKLSKVEGDGEVRVMTRGFGDLVAKLGDKVVMEELVRCWSDGDVVPTSVLVKWLSNSNHNSDEVQTSEHG</sequence>
<protein>
    <submittedName>
        <fullName evidence="1">Uncharacterized protein</fullName>
    </submittedName>
</protein>
<proteinExistence type="predicted"/>
<dbReference type="Proteomes" id="UP001151760">
    <property type="component" value="Unassembled WGS sequence"/>
</dbReference>
<dbReference type="EMBL" id="BQNB010010962">
    <property type="protein sequence ID" value="GJS84272.1"/>
    <property type="molecule type" value="Genomic_DNA"/>
</dbReference>
<comment type="caution">
    <text evidence="1">The sequence shown here is derived from an EMBL/GenBank/DDBJ whole genome shotgun (WGS) entry which is preliminary data.</text>
</comment>